<dbReference type="EMBL" id="JAQQWN010000002">
    <property type="protein sequence ID" value="KAK8095063.1"/>
    <property type="molecule type" value="Genomic_DNA"/>
</dbReference>
<feature type="compositionally biased region" description="Basic and acidic residues" evidence="1">
    <location>
        <begin position="307"/>
        <end position="333"/>
    </location>
</feature>
<feature type="region of interest" description="Disordered" evidence="1">
    <location>
        <begin position="125"/>
        <end position="197"/>
    </location>
</feature>
<dbReference type="Proteomes" id="UP001433268">
    <property type="component" value="Unassembled WGS sequence"/>
</dbReference>
<reference evidence="2 3" key="1">
    <citation type="submission" date="2023-01" db="EMBL/GenBank/DDBJ databases">
        <title>Analysis of 21 Apiospora genomes using comparative genomics revels a genus with tremendous synthesis potential of carbohydrate active enzymes and secondary metabolites.</title>
        <authorList>
            <person name="Sorensen T."/>
        </authorList>
    </citation>
    <scope>NUCLEOTIDE SEQUENCE [LARGE SCALE GENOMIC DNA]</scope>
    <source>
        <strain evidence="2 3">CBS 114990</strain>
    </source>
</reference>
<gene>
    <name evidence="2" type="ORF">PG997_001748</name>
</gene>
<keyword evidence="3" id="KW-1185">Reference proteome</keyword>
<feature type="compositionally biased region" description="Polar residues" evidence="1">
    <location>
        <begin position="125"/>
        <end position="136"/>
    </location>
</feature>
<dbReference type="RefSeq" id="XP_066675836.1">
    <property type="nucleotide sequence ID" value="XM_066806063.1"/>
</dbReference>
<comment type="caution">
    <text evidence="2">The sequence shown here is derived from an EMBL/GenBank/DDBJ whole genome shotgun (WGS) entry which is preliminary data.</text>
</comment>
<organism evidence="2 3">
    <name type="scientific">Apiospora hydei</name>
    <dbReference type="NCBI Taxonomy" id="1337664"/>
    <lineage>
        <taxon>Eukaryota</taxon>
        <taxon>Fungi</taxon>
        <taxon>Dikarya</taxon>
        <taxon>Ascomycota</taxon>
        <taxon>Pezizomycotina</taxon>
        <taxon>Sordariomycetes</taxon>
        <taxon>Xylariomycetidae</taxon>
        <taxon>Amphisphaeriales</taxon>
        <taxon>Apiosporaceae</taxon>
        <taxon>Apiospora</taxon>
    </lineage>
</organism>
<dbReference type="GeneID" id="92039123"/>
<proteinExistence type="predicted"/>
<name>A0ABR1XEF2_9PEZI</name>
<evidence type="ECO:0000256" key="1">
    <source>
        <dbReference type="SAM" id="MobiDB-lite"/>
    </source>
</evidence>
<feature type="region of interest" description="Disordered" evidence="1">
    <location>
        <begin position="295"/>
        <end position="333"/>
    </location>
</feature>
<accession>A0ABR1XEF2</accession>
<protein>
    <submittedName>
        <fullName evidence="2">Uncharacterized protein</fullName>
    </submittedName>
</protein>
<evidence type="ECO:0000313" key="3">
    <source>
        <dbReference type="Proteomes" id="UP001433268"/>
    </source>
</evidence>
<evidence type="ECO:0000313" key="2">
    <source>
        <dbReference type="EMBL" id="KAK8095063.1"/>
    </source>
</evidence>
<sequence length="333" mass="36534">MRNRLGLVKGGCHSLMPTLEETDPAFQKFDDDGFLHNIGKCFCTEDLKPILDPIINAIAEALQKLGDILEKICEGLLETVKQVVDVGIAAIPGGSAVKADMFGNWVGPVCGDASFKGFDIATAFQQRSPEKPNTNVPDKPPATDNKPPTTDNKPSAIDSRPTTTNDKSPTTTEDKPTTTTTDNPSTTSSTTDSDACKKVEKRARPGCSVMQIHAATQSMTEFACAETRSGYRLPGNGNLKATALDRWGSTAIATRKGNNQHYWPWAQGWILRKDEEKTGGLCERDEWPPALFWPGDNYANRNNMAGKDLRNSRQREDNRGACREPTSDREWES</sequence>
<feature type="compositionally biased region" description="Low complexity" evidence="1">
    <location>
        <begin position="162"/>
        <end position="193"/>
    </location>
</feature>